<evidence type="ECO:0000313" key="4">
    <source>
        <dbReference type="Proteomes" id="UP000063781"/>
    </source>
</evidence>
<sequence length="263" mass="29583">MHKVKQTISRSIPYLGLLSALICLIISIPIALKTLKDYRIYQHYSTRQLEIIAQQSQATPQELQIIDISNQVHDNPLHIALITGHGTDIHGFYDSGAVAFDMSYEHTHIQYIATLIKANLETLGGAVTLFDENVYRNIKYHGALYDFSPYDFVIEIHFNASEHGLYSGTQIIYNTYNDSDLTVHYAVSNALQLITGNSIVYSDDEFITQQTIAQQGIPSMLLEVVHIDNQSDYTLYMNHQDAIAQAISDSLVTSLKAKEARSK</sequence>
<dbReference type="Gene3D" id="3.40.630.40">
    <property type="entry name" value="Zn-dependent exopeptidases"/>
    <property type="match status" value="1"/>
</dbReference>
<accession>A0A0X8GZ12</accession>
<keyword evidence="1" id="KW-1133">Transmembrane helix</keyword>
<reference evidence="3 4" key="1">
    <citation type="submission" date="2015-10" db="EMBL/GenBank/DDBJ databases">
        <title>Erysipelothrix larvae sp. LV19 isolated from the larval gut of the rhinoceros beetle, Trypoxylus dichotomus.</title>
        <authorList>
            <person name="Lim S."/>
            <person name="Kim B.-C."/>
        </authorList>
    </citation>
    <scope>NUCLEOTIDE SEQUENCE [LARGE SCALE GENOMIC DNA]</scope>
    <source>
        <strain evidence="3 4">LV19</strain>
    </source>
</reference>
<feature type="transmembrane region" description="Helical" evidence="1">
    <location>
        <begin position="12"/>
        <end position="32"/>
    </location>
</feature>
<dbReference type="OrthoDB" id="9772024at2"/>
<evidence type="ECO:0000259" key="2">
    <source>
        <dbReference type="Pfam" id="PF01520"/>
    </source>
</evidence>
<dbReference type="AlphaFoldDB" id="A0A0X8GZ12"/>
<keyword evidence="1" id="KW-0472">Membrane</keyword>
<evidence type="ECO:0000256" key="1">
    <source>
        <dbReference type="SAM" id="Phobius"/>
    </source>
</evidence>
<dbReference type="GO" id="GO:0009253">
    <property type="term" value="P:peptidoglycan catabolic process"/>
    <property type="evidence" value="ECO:0007669"/>
    <property type="project" value="InterPro"/>
</dbReference>
<gene>
    <name evidence="3" type="ORF">AOC36_02345</name>
</gene>
<dbReference type="Pfam" id="PF01520">
    <property type="entry name" value="Amidase_3"/>
    <property type="match status" value="1"/>
</dbReference>
<name>A0A0X8GZ12_9FIRM</name>
<organism evidence="3 4">
    <name type="scientific">Erysipelothrix larvae</name>
    <dbReference type="NCBI Taxonomy" id="1514105"/>
    <lineage>
        <taxon>Bacteria</taxon>
        <taxon>Bacillati</taxon>
        <taxon>Bacillota</taxon>
        <taxon>Erysipelotrichia</taxon>
        <taxon>Erysipelotrichales</taxon>
        <taxon>Erysipelotrichaceae</taxon>
        <taxon>Erysipelothrix</taxon>
    </lineage>
</organism>
<keyword evidence="4" id="KW-1185">Reference proteome</keyword>
<protein>
    <recommendedName>
        <fullName evidence="2">MurNAc-LAA domain-containing protein</fullName>
    </recommendedName>
</protein>
<feature type="domain" description="MurNAc-LAA" evidence="2">
    <location>
        <begin position="79"/>
        <end position="251"/>
    </location>
</feature>
<keyword evidence="1" id="KW-0812">Transmembrane</keyword>
<dbReference type="SUPFAM" id="SSF53187">
    <property type="entry name" value="Zn-dependent exopeptidases"/>
    <property type="match status" value="1"/>
</dbReference>
<dbReference type="EMBL" id="CP013213">
    <property type="protein sequence ID" value="AMC92864.1"/>
    <property type="molecule type" value="Genomic_DNA"/>
</dbReference>
<evidence type="ECO:0000313" key="3">
    <source>
        <dbReference type="EMBL" id="AMC92864.1"/>
    </source>
</evidence>
<dbReference type="Proteomes" id="UP000063781">
    <property type="component" value="Chromosome"/>
</dbReference>
<dbReference type="STRING" id="1514105.AOC36_02345"/>
<proteinExistence type="predicted"/>
<dbReference type="InterPro" id="IPR002508">
    <property type="entry name" value="MurNAc-LAA_cat"/>
</dbReference>
<dbReference type="RefSeq" id="WP_067630890.1">
    <property type="nucleotide sequence ID" value="NZ_CP013213.1"/>
</dbReference>
<dbReference type="GO" id="GO:0008745">
    <property type="term" value="F:N-acetylmuramoyl-L-alanine amidase activity"/>
    <property type="evidence" value="ECO:0007669"/>
    <property type="project" value="InterPro"/>
</dbReference>
<dbReference type="KEGG" id="erl:AOC36_02345"/>